<dbReference type="Proteomes" id="UP000319353">
    <property type="component" value="Unassembled WGS sequence"/>
</dbReference>
<dbReference type="NCBIfam" id="TIGR00254">
    <property type="entry name" value="GGDEF"/>
    <property type="match status" value="1"/>
</dbReference>
<dbReference type="InterPro" id="IPR000160">
    <property type="entry name" value="GGDEF_dom"/>
</dbReference>
<dbReference type="SMART" id="SM00267">
    <property type="entry name" value="GGDEF"/>
    <property type="match status" value="1"/>
</dbReference>
<proteinExistence type="predicted"/>
<evidence type="ECO:0000256" key="1">
    <source>
        <dbReference type="SAM" id="Phobius"/>
    </source>
</evidence>
<keyword evidence="1" id="KW-0472">Membrane</keyword>
<dbReference type="PANTHER" id="PTHR45138">
    <property type="entry name" value="REGULATORY COMPONENTS OF SENSORY TRANSDUCTION SYSTEM"/>
    <property type="match status" value="1"/>
</dbReference>
<dbReference type="PROSITE" id="PS50887">
    <property type="entry name" value="GGDEF"/>
    <property type="match status" value="1"/>
</dbReference>
<dbReference type="AlphaFoldDB" id="A0A537LEZ9"/>
<feature type="domain" description="GGDEF" evidence="2">
    <location>
        <begin position="71"/>
        <end position="199"/>
    </location>
</feature>
<keyword evidence="1" id="KW-1133">Transmembrane helix</keyword>
<name>A0A537LEZ9_9BACT</name>
<dbReference type="PANTHER" id="PTHR45138:SF9">
    <property type="entry name" value="DIGUANYLATE CYCLASE DGCM-RELATED"/>
    <property type="match status" value="1"/>
</dbReference>
<evidence type="ECO:0000313" key="4">
    <source>
        <dbReference type="Proteomes" id="UP000319353"/>
    </source>
</evidence>
<protein>
    <submittedName>
        <fullName evidence="3">Diguanylate cyclase</fullName>
    </submittedName>
</protein>
<organism evidence="3 4">
    <name type="scientific">Candidatus Segetimicrobium genomatis</name>
    <dbReference type="NCBI Taxonomy" id="2569760"/>
    <lineage>
        <taxon>Bacteria</taxon>
        <taxon>Bacillati</taxon>
        <taxon>Candidatus Sysuimicrobiota</taxon>
        <taxon>Candidatus Sysuimicrobiia</taxon>
        <taxon>Candidatus Sysuimicrobiales</taxon>
        <taxon>Candidatus Segetimicrobiaceae</taxon>
        <taxon>Candidatus Segetimicrobium</taxon>
    </lineage>
</organism>
<feature type="transmembrane region" description="Helical" evidence="1">
    <location>
        <begin position="12"/>
        <end position="31"/>
    </location>
</feature>
<reference evidence="3 4" key="1">
    <citation type="journal article" date="2019" name="Nat. Microbiol.">
        <title>Mediterranean grassland soil C-N compound turnover is dependent on rainfall and depth, and is mediated by genomically divergent microorganisms.</title>
        <authorList>
            <person name="Diamond S."/>
            <person name="Andeer P.F."/>
            <person name="Li Z."/>
            <person name="Crits-Christoph A."/>
            <person name="Burstein D."/>
            <person name="Anantharaman K."/>
            <person name="Lane K.R."/>
            <person name="Thomas B.C."/>
            <person name="Pan C."/>
            <person name="Northen T.R."/>
            <person name="Banfield J.F."/>
        </authorList>
    </citation>
    <scope>NUCLEOTIDE SEQUENCE [LARGE SCALE GENOMIC DNA]</scope>
    <source>
        <strain evidence="3">NP_4</strain>
    </source>
</reference>
<dbReference type="InterPro" id="IPR029787">
    <property type="entry name" value="Nucleotide_cyclase"/>
</dbReference>
<comment type="caution">
    <text evidence="3">The sequence shown here is derived from an EMBL/GenBank/DDBJ whole genome shotgun (WGS) entry which is preliminary data.</text>
</comment>
<dbReference type="SUPFAM" id="SSF55073">
    <property type="entry name" value="Nucleotide cyclase"/>
    <property type="match status" value="1"/>
</dbReference>
<sequence>MTMLAPEIRFELLALAIVLLLVAVFVLRRLVRRRMADRAMRDPETGTYTAGFIQEVYEAELRRAERTGVPFSVALVALRDDVGSGKPLPSDAPLAAAQWLRESLRGSDYIGRLDEHRFALVLPETWEEDARIVLARIDGSFHYEAKSNGGKEHWLTCSVGVATWTPENPDVWAGAAKQLETALRAPKQHSSSTLSPNRT</sequence>
<dbReference type="GO" id="GO:0052621">
    <property type="term" value="F:diguanylate cyclase activity"/>
    <property type="evidence" value="ECO:0007669"/>
    <property type="project" value="TreeGrafter"/>
</dbReference>
<dbReference type="InterPro" id="IPR043128">
    <property type="entry name" value="Rev_trsase/Diguanyl_cyclase"/>
</dbReference>
<keyword evidence="1" id="KW-0812">Transmembrane</keyword>
<dbReference type="Gene3D" id="3.30.70.270">
    <property type="match status" value="1"/>
</dbReference>
<dbReference type="GO" id="GO:1902201">
    <property type="term" value="P:negative regulation of bacterial-type flagellum-dependent cell motility"/>
    <property type="evidence" value="ECO:0007669"/>
    <property type="project" value="TreeGrafter"/>
</dbReference>
<dbReference type="GO" id="GO:0043709">
    <property type="term" value="P:cell adhesion involved in single-species biofilm formation"/>
    <property type="evidence" value="ECO:0007669"/>
    <property type="project" value="TreeGrafter"/>
</dbReference>
<dbReference type="Pfam" id="PF00990">
    <property type="entry name" value="GGDEF"/>
    <property type="match status" value="1"/>
</dbReference>
<evidence type="ECO:0000313" key="3">
    <source>
        <dbReference type="EMBL" id="TMJ06594.1"/>
    </source>
</evidence>
<dbReference type="EMBL" id="VBAL01000011">
    <property type="protein sequence ID" value="TMJ06594.1"/>
    <property type="molecule type" value="Genomic_DNA"/>
</dbReference>
<dbReference type="InterPro" id="IPR050469">
    <property type="entry name" value="Diguanylate_Cyclase"/>
</dbReference>
<accession>A0A537LEZ9</accession>
<dbReference type="GO" id="GO:0005886">
    <property type="term" value="C:plasma membrane"/>
    <property type="evidence" value="ECO:0007669"/>
    <property type="project" value="TreeGrafter"/>
</dbReference>
<evidence type="ECO:0000259" key="2">
    <source>
        <dbReference type="PROSITE" id="PS50887"/>
    </source>
</evidence>
<gene>
    <name evidence="3" type="ORF">E6H01_01150</name>
</gene>